<dbReference type="Pfam" id="PF13184">
    <property type="entry name" value="KH_NusA_1st"/>
    <property type="match status" value="1"/>
</dbReference>
<dbReference type="GO" id="GO:0006353">
    <property type="term" value="P:DNA-templated transcription termination"/>
    <property type="evidence" value="ECO:0007669"/>
    <property type="project" value="UniProtKB-UniRule"/>
</dbReference>
<dbReference type="CDD" id="cd02134">
    <property type="entry name" value="KH-II_NusA_rpt1"/>
    <property type="match status" value="1"/>
</dbReference>
<gene>
    <name evidence="1 2" type="primary">nusA</name>
    <name evidence="2" type="ORF">CIGN_1314</name>
</gene>
<keyword evidence="1" id="KW-0806">Transcription termination</keyword>
<keyword evidence="1" id="KW-0963">Cytoplasm</keyword>
<dbReference type="InterPro" id="IPR015946">
    <property type="entry name" value="KH_dom-like_a/b"/>
</dbReference>
<comment type="subcellular location">
    <subcellularLocation>
        <location evidence="1">Cytoplasm</location>
    </subcellularLocation>
</comment>
<dbReference type="InterPro" id="IPR058582">
    <property type="entry name" value="KH_NusA_2nd"/>
</dbReference>
<dbReference type="InterPro" id="IPR003029">
    <property type="entry name" value="S1_domain"/>
</dbReference>
<dbReference type="Pfam" id="PF08529">
    <property type="entry name" value="NusA_N"/>
    <property type="match status" value="1"/>
</dbReference>
<dbReference type="InterPro" id="IPR009019">
    <property type="entry name" value="KH_sf_prok-type"/>
</dbReference>
<dbReference type="Gene3D" id="2.40.50.140">
    <property type="entry name" value="Nucleic acid-binding proteins"/>
    <property type="match status" value="1"/>
</dbReference>
<dbReference type="InterPro" id="IPR030842">
    <property type="entry name" value="TF_NusA_bacterial"/>
</dbReference>
<dbReference type="InterPro" id="IPR036555">
    <property type="entry name" value="NusA_N_sf"/>
</dbReference>
<reference evidence="2 3" key="1">
    <citation type="journal article" date="2017" name="Genome Biol. Evol.">
        <title>Comparative Genomic Analysis Identifies a Campylobacter Clade Deficient in Selenium Metabolism.</title>
        <authorList>
            <person name="Miller W.G."/>
            <person name="Yee E."/>
            <person name="Lopes B.S."/>
            <person name="Chapman M.H."/>
            <person name="Huynh S."/>
            <person name="Bono J.L."/>
            <person name="Parker C.T."/>
            <person name="Strachan N.J.C."/>
            <person name="Forbes K.J."/>
        </authorList>
    </citation>
    <scope>NUCLEOTIDE SEQUENCE [LARGE SCALE GENOMIC DNA]</scope>
    <source>
        <strain evidence="2 3">NCTC 13003</strain>
    </source>
</reference>
<dbReference type="Gene3D" id="3.30.300.20">
    <property type="match status" value="2"/>
</dbReference>
<dbReference type="NCBIfam" id="TIGR01953">
    <property type="entry name" value="NusA"/>
    <property type="match status" value="1"/>
</dbReference>
<evidence type="ECO:0000256" key="1">
    <source>
        <dbReference type="HAMAP-Rule" id="MF_00945"/>
    </source>
</evidence>
<dbReference type="PANTHER" id="PTHR22648:SF0">
    <property type="entry name" value="TRANSCRIPTION TERMINATION_ANTITERMINATION PROTEIN NUSA"/>
    <property type="match status" value="1"/>
</dbReference>
<dbReference type="GO" id="GO:0003723">
    <property type="term" value="F:RNA binding"/>
    <property type="evidence" value="ECO:0007669"/>
    <property type="project" value="UniProtKB-UniRule"/>
</dbReference>
<dbReference type="Proteomes" id="UP000194309">
    <property type="component" value="Chromosome"/>
</dbReference>
<dbReference type="PANTHER" id="PTHR22648">
    <property type="entry name" value="TRANSCRIPTION TERMINATION FACTOR NUSA"/>
    <property type="match status" value="1"/>
</dbReference>
<name>A0A1X9STG9_9BACT</name>
<dbReference type="SMART" id="SM00316">
    <property type="entry name" value="S1"/>
    <property type="match status" value="1"/>
</dbReference>
<dbReference type="AlphaFoldDB" id="A0A1X9STG9"/>
<dbReference type="PROSITE" id="PS50126">
    <property type="entry name" value="S1"/>
    <property type="match status" value="1"/>
</dbReference>
<accession>A0A1X9STG9</accession>
<keyword evidence="1" id="KW-0889">Transcription antitermination</keyword>
<dbReference type="Gene3D" id="3.30.1480.10">
    <property type="entry name" value="NusA, N-terminal domain"/>
    <property type="match status" value="1"/>
</dbReference>
<protein>
    <recommendedName>
        <fullName evidence="1">Transcription termination/antitermination protein NusA</fullName>
    </recommendedName>
</protein>
<dbReference type="GO" id="GO:0003700">
    <property type="term" value="F:DNA-binding transcription factor activity"/>
    <property type="evidence" value="ECO:0007669"/>
    <property type="project" value="InterPro"/>
</dbReference>
<accession>A0A381DAK5</accession>
<comment type="subunit">
    <text evidence="1">Monomer. Binds directly to the core enzyme of the DNA-dependent RNA polymerase and to nascent RNA.</text>
</comment>
<organism evidence="2 3">
    <name type="scientific">Campylobacter devanensis</name>
    <dbReference type="NCBI Taxonomy" id="3161138"/>
    <lineage>
        <taxon>Bacteria</taxon>
        <taxon>Pseudomonadati</taxon>
        <taxon>Campylobacterota</taxon>
        <taxon>Epsilonproteobacteria</taxon>
        <taxon>Campylobacterales</taxon>
        <taxon>Campylobacteraceae</taxon>
        <taxon>Campylobacter</taxon>
    </lineage>
</organism>
<dbReference type="InterPro" id="IPR010213">
    <property type="entry name" value="TF_NusA"/>
</dbReference>
<sequence>MERILDIIESIANEKNLNIDDVKARILKAFESAAKKLYGSECEYEALINPTTKNITLYQKILVVNNDDERLDNEHFISLDKAHEFDKSLEIGDSLNYEINIEDLGRTAAGTLSREIEYHIQRLIEEKIFEKYNAKVGSLVFGSVTRVDSEENTFIEIDEIRAVMSMKNRIKDEKFKIGDVVKCVIKSVRLDKKDGIKVELSRTSPKFLEALLKAEVPEIKDGGVIIQNSARIPGKKAKIALYSTTPNIDAVGATVGIKGVRINAVSNELNGENIDAIEYSNEPAIFVARALAPAIVSSVKIDGQKAIVSLVPEQKSKAIGASGINIRLASMLTKYEIELEELTNATPVGQINNEEGLKNLKALFGDL</sequence>
<dbReference type="OrthoDB" id="9807233at2"/>
<dbReference type="KEGG" id="cdev:CIGN_1314"/>
<dbReference type="SUPFAM" id="SSF50249">
    <property type="entry name" value="Nucleic acid-binding proteins"/>
    <property type="match status" value="1"/>
</dbReference>
<dbReference type="Pfam" id="PF23095">
    <property type="entry name" value="KH_NusA_C"/>
    <property type="match status" value="1"/>
</dbReference>
<proteinExistence type="inferred from homology"/>
<dbReference type="InterPro" id="IPR012340">
    <property type="entry name" value="NA-bd_OB-fold"/>
</dbReference>
<keyword evidence="3" id="KW-1185">Reference proteome</keyword>
<dbReference type="InterPro" id="IPR025249">
    <property type="entry name" value="TF_NusA_KH_1st"/>
</dbReference>
<dbReference type="STRING" id="1660064.CIGN_1314"/>
<evidence type="ECO:0000313" key="3">
    <source>
        <dbReference type="Proteomes" id="UP000194309"/>
    </source>
</evidence>
<keyword evidence="1" id="KW-0805">Transcription regulation</keyword>
<dbReference type="HAMAP" id="MF_00945_B">
    <property type="entry name" value="NusA_B"/>
    <property type="match status" value="1"/>
</dbReference>
<dbReference type="GO" id="GO:0005829">
    <property type="term" value="C:cytosol"/>
    <property type="evidence" value="ECO:0007669"/>
    <property type="project" value="TreeGrafter"/>
</dbReference>
<comment type="similarity">
    <text evidence="1">Belongs to the NusA family.</text>
</comment>
<dbReference type="EMBL" id="CP018788">
    <property type="protein sequence ID" value="ARQ99569.1"/>
    <property type="molecule type" value="Genomic_DNA"/>
</dbReference>
<dbReference type="SUPFAM" id="SSF69705">
    <property type="entry name" value="Transcription factor NusA, N-terminal domain"/>
    <property type="match status" value="1"/>
</dbReference>
<dbReference type="InterPro" id="IPR013735">
    <property type="entry name" value="TF_NusA_N"/>
</dbReference>
<dbReference type="GO" id="GO:0031564">
    <property type="term" value="P:transcription antitermination"/>
    <property type="evidence" value="ECO:0007669"/>
    <property type="project" value="UniProtKB-UniRule"/>
</dbReference>
<keyword evidence="1" id="KW-0694">RNA-binding</keyword>
<keyword evidence="1" id="KW-0804">Transcription</keyword>
<dbReference type="SUPFAM" id="SSF54814">
    <property type="entry name" value="Prokaryotic type KH domain (KH-domain type II)"/>
    <property type="match status" value="2"/>
</dbReference>
<comment type="function">
    <text evidence="1">Participates in both transcription termination and antitermination.</text>
</comment>
<evidence type="ECO:0000313" key="2">
    <source>
        <dbReference type="EMBL" id="ARQ99569.1"/>
    </source>
</evidence>